<feature type="transmembrane region" description="Helical" evidence="5">
    <location>
        <begin position="280"/>
        <end position="299"/>
    </location>
</feature>
<evidence type="ECO:0000259" key="7">
    <source>
        <dbReference type="Pfam" id="PF00955"/>
    </source>
</evidence>
<proteinExistence type="inferred from homology"/>
<dbReference type="AlphaFoldDB" id="A0A8J1Y5K7"/>
<dbReference type="OrthoDB" id="1735926at2759"/>
<dbReference type="Pfam" id="PF00955">
    <property type="entry name" value="HCO3_cotransp"/>
    <property type="match status" value="1"/>
</dbReference>
<keyword evidence="9" id="KW-1185">Reference proteome</keyword>
<dbReference type="NCBIfam" id="TIGR00834">
    <property type="entry name" value="ae"/>
    <property type="match status" value="1"/>
</dbReference>
<evidence type="ECO:0000256" key="1">
    <source>
        <dbReference type="ARBA" id="ARBA00004141"/>
    </source>
</evidence>
<dbReference type="InterPro" id="IPR003020">
    <property type="entry name" value="HCO3_transpt_euk"/>
</dbReference>
<accession>A0A8J1Y5K7</accession>
<dbReference type="Proteomes" id="UP000749559">
    <property type="component" value="Unassembled WGS sequence"/>
</dbReference>
<evidence type="ECO:0000313" key="9">
    <source>
        <dbReference type="Proteomes" id="UP000749559"/>
    </source>
</evidence>
<feature type="compositionally biased region" description="Polar residues" evidence="6">
    <location>
        <begin position="654"/>
        <end position="671"/>
    </location>
</feature>
<dbReference type="GO" id="GO:0051453">
    <property type="term" value="P:regulation of intracellular pH"/>
    <property type="evidence" value="ECO:0007669"/>
    <property type="project" value="TreeGrafter"/>
</dbReference>
<feature type="domain" description="Bicarbonate transporter-like transmembrane" evidence="7">
    <location>
        <begin position="1"/>
        <end position="510"/>
    </location>
</feature>
<feature type="region of interest" description="Disordered" evidence="6">
    <location>
        <begin position="589"/>
        <end position="671"/>
    </location>
</feature>
<keyword evidence="3 5" id="KW-1133">Transmembrane helix</keyword>
<evidence type="ECO:0000256" key="4">
    <source>
        <dbReference type="ARBA" id="ARBA00023136"/>
    </source>
</evidence>
<keyword evidence="2 5" id="KW-0812">Transmembrane</keyword>
<evidence type="ECO:0000256" key="6">
    <source>
        <dbReference type="SAM" id="MobiDB-lite"/>
    </source>
</evidence>
<comment type="caution">
    <text evidence="5">Lacks conserved residue(s) required for the propagation of feature annotation.</text>
</comment>
<dbReference type="GO" id="GO:0005452">
    <property type="term" value="F:solute:inorganic anion antiporter activity"/>
    <property type="evidence" value="ECO:0007669"/>
    <property type="project" value="InterPro"/>
</dbReference>
<keyword evidence="5" id="KW-0813">Transport</keyword>
<dbReference type="InterPro" id="IPR011531">
    <property type="entry name" value="HCO3_transpt-like_TM_dom"/>
</dbReference>
<dbReference type="GO" id="GO:0005886">
    <property type="term" value="C:plasma membrane"/>
    <property type="evidence" value="ECO:0007669"/>
    <property type="project" value="TreeGrafter"/>
</dbReference>
<keyword evidence="5" id="KW-0406">Ion transport</keyword>
<protein>
    <recommendedName>
        <fullName evidence="5">Anion exchange protein</fullName>
    </recommendedName>
</protein>
<feature type="transmembrane region" description="Helical" evidence="5">
    <location>
        <begin position="228"/>
        <end position="251"/>
    </location>
</feature>
<evidence type="ECO:0000256" key="3">
    <source>
        <dbReference type="ARBA" id="ARBA00022989"/>
    </source>
</evidence>
<feature type="transmembrane region" description="Helical" evidence="5">
    <location>
        <begin position="195"/>
        <end position="216"/>
    </location>
</feature>
<reference evidence="8" key="1">
    <citation type="submission" date="2022-03" db="EMBL/GenBank/DDBJ databases">
        <authorList>
            <person name="Martin C."/>
        </authorList>
    </citation>
    <scope>NUCLEOTIDE SEQUENCE</scope>
</reference>
<feature type="compositionally biased region" description="Basic residues" evidence="6">
    <location>
        <begin position="601"/>
        <end position="610"/>
    </location>
</feature>
<dbReference type="GO" id="GO:0006820">
    <property type="term" value="P:monoatomic anion transport"/>
    <property type="evidence" value="ECO:0007669"/>
    <property type="project" value="InterPro"/>
</dbReference>
<gene>
    <name evidence="8" type="ORF">OFUS_LOCUS14008</name>
</gene>
<dbReference type="PANTHER" id="PTHR11453:SF36">
    <property type="entry name" value="ANION EXCHANGE PROTEIN"/>
    <property type="match status" value="1"/>
</dbReference>
<comment type="caution">
    <text evidence="8">The sequence shown here is derived from an EMBL/GenBank/DDBJ whole genome shotgun (WGS) entry which is preliminary data.</text>
</comment>
<comment type="similarity">
    <text evidence="5">Belongs to the anion exchanger (TC 2.A.31) family.</text>
</comment>
<feature type="transmembrane region" description="Helical" evidence="5">
    <location>
        <begin position="380"/>
        <end position="399"/>
    </location>
</feature>
<evidence type="ECO:0000256" key="2">
    <source>
        <dbReference type="ARBA" id="ARBA00022692"/>
    </source>
</evidence>
<sequence>MAAFESILAGAVCGCTYHLFSGQPLTIIGSTGPILVFETIAFSFCSDNGLDYLSFRFWIGTWTGVILLIMVAFDLSSLVRFITRFTEESFAALIALIFIYEAFSKLIKLEKQAHINFHALEPMNLECYCAAKNETHANDTSPVSTTPISPNTTNASYVDDYANVQWKLLPLELCEEYNGVLEGPGCKTPKYVADVFFFSCLLFLGTFFLAYSLKLFRNTRFFPNKVRVLISDFAVFLAIIAMVGLDIGMGFNTPKLTVPSEFRPTKEGRSWFVNPMKNPWWAIPAAILPALLCTILIFMDQQITAVIVNRKENKLKKGSGYHLDLFIIALQIVFCSMMGLPWFVAATVLSINHVNSLKIESETTAPGEKPQFLGVREQRVTGFCIFLFIGISILLTSILKYVPMPVLFGVFLYMGISSLKGVQFVQRLLIILMPTKYQPDYIFLRHVPVRRVHLFTLIQAVCLAILWTIKSIKSISIIFPLMVLAMCFVRKAMDWLFTQHDLKWLDDVMPETHKREKEDKKKKQIEALEKGEADELEMMGGTIQVPLQGGRLVNIPVDQIKYNPAKATVNISEEMAKTAIWKTLVSNESNPNIQDLDNNKPRKRKKKSKRKDAPGTIVEQEEPSPTKAPVKFSMGAEETEALIEYPEIRVSPPSEATTPNKESSNQEQTKL</sequence>
<organism evidence="8 9">
    <name type="scientific">Owenia fusiformis</name>
    <name type="common">Polychaete worm</name>
    <dbReference type="NCBI Taxonomy" id="6347"/>
    <lineage>
        <taxon>Eukaryota</taxon>
        <taxon>Metazoa</taxon>
        <taxon>Spiralia</taxon>
        <taxon>Lophotrochozoa</taxon>
        <taxon>Annelida</taxon>
        <taxon>Polychaeta</taxon>
        <taxon>Sedentaria</taxon>
        <taxon>Canalipalpata</taxon>
        <taxon>Sabellida</taxon>
        <taxon>Oweniida</taxon>
        <taxon>Oweniidae</taxon>
        <taxon>Owenia</taxon>
    </lineage>
</organism>
<dbReference type="PANTHER" id="PTHR11453">
    <property type="entry name" value="ANION EXCHANGE PROTEIN"/>
    <property type="match status" value="1"/>
</dbReference>
<feature type="transmembrane region" description="Helical" evidence="5">
    <location>
        <begin position="320"/>
        <end position="344"/>
    </location>
</feature>
<feature type="transmembrane region" description="Helical" evidence="5">
    <location>
        <begin position="406"/>
        <end position="432"/>
    </location>
</feature>
<dbReference type="GO" id="GO:0008510">
    <property type="term" value="F:sodium:bicarbonate symporter activity"/>
    <property type="evidence" value="ECO:0007669"/>
    <property type="project" value="TreeGrafter"/>
</dbReference>
<evidence type="ECO:0000313" key="8">
    <source>
        <dbReference type="EMBL" id="CAH1788491.1"/>
    </source>
</evidence>
<name>A0A8J1Y5K7_OWEFU</name>
<dbReference type="EMBL" id="CAIIXF020000007">
    <property type="protein sequence ID" value="CAH1788491.1"/>
    <property type="molecule type" value="Genomic_DNA"/>
</dbReference>
<evidence type="ECO:0000256" key="5">
    <source>
        <dbReference type="RuleBase" id="RU362035"/>
    </source>
</evidence>
<comment type="subcellular location">
    <subcellularLocation>
        <location evidence="1 5">Membrane</location>
        <topology evidence="1 5">Multi-pass membrane protein</topology>
    </subcellularLocation>
</comment>
<keyword evidence="4 5" id="KW-0472">Membrane</keyword>
<dbReference type="PRINTS" id="PR01231">
    <property type="entry name" value="HCO3TRNSPORT"/>
</dbReference>
<feature type="transmembrane region" description="Helical" evidence="5">
    <location>
        <begin position="90"/>
        <end position="107"/>
    </location>
</feature>
<feature type="transmembrane region" description="Helical" evidence="5">
    <location>
        <begin position="57"/>
        <end position="78"/>
    </location>
</feature>